<dbReference type="Pfam" id="PF00294">
    <property type="entry name" value="PfkB"/>
    <property type="match status" value="1"/>
</dbReference>
<dbReference type="Proteomes" id="UP001610446">
    <property type="component" value="Unassembled WGS sequence"/>
</dbReference>
<name>A0ABR4KJS0_9EURO</name>
<dbReference type="InterPro" id="IPR052562">
    <property type="entry name" value="Ketohexokinase-related"/>
</dbReference>
<dbReference type="PANTHER" id="PTHR42774">
    <property type="entry name" value="PHOSPHOTRANSFERASE SYSTEM TRANSPORT PROTEIN"/>
    <property type="match status" value="1"/>
</dbReference>
<gene>
    <name evidence="4" type="ORF">BJY01DRAFT_207968</name>
</gene>
<evidence type="ECO:0000256" key="2">
    <source>
        <dbReference type="ARBA" id="ARBA00022777"/>
    </source>
</evidence>
<evidence type="ECO:0000259" key="3">
    <source>
        <dbReference type="Pfam" id="PF00294"/>
    </source>
</evidence>
<dbReference type="InterPro" id="IPR002173">
    <property type="entry name" value="Carboh/pur_kinase_PfkB_CS"/>
</dbReference>
<feature type="domain" description="Carbohydrate kinase PfkB" evidence="3">
    <location>
        <begin position="3"/>
        <end position="303"/>
    </location>
</feature>
<organism evidence="4 5">
    <name type="scientific">Aspergillus pseudoustus</name>
    <dbReference type="NCBI Taxonomy" id="1810923"/>
    <lineage>
        <taxon>Eukaryota</taxon>
        <taxon>Fungi</taxon>
        <taxon>Dikarya</taxon>
        <taxon>Ascomycota</taxon>
        <taxon>Pezizomycotina</taxon>
        <taxon>Eurotiomycetes</taxon>
        <taxon>Eurotiomycetidae</taxon>
        <taxon>Eurotiales</taxon>
        <taxon>Aspergillaceae</taxon>
        <taxon>Aspergillus</taxon>
        <taxon>Aspergillus subgen. Nidulantes</taxon>
    </lineage>
</organism>
<dbReference type="EMBL" id="JBFXLU010000024">
    <property type="protein sequence ID" value="KAL2852506.1"/>
    <property type="molecule type" value="Genomic_DNA"/>
</dbReference>
<dbReference type="CDD" id="cd01939">
    <property type="entry name" value="Ketohexokinase"/>
    <property type="match status" value="1"/>
</dbReference>
<sequence>MSLIAVGACYVDTILTTPHYPGEDDKLRATSISRRRGGNCPNSLEVLQQLVAETPANLQFPLNLVAILPARSSVASQQIRTAFEPHVSLDHCLYREEFEEPASSYIMKSQASGSRTIVNYNELPEMTLEEFGRIVDGLKGPAAWFHFEGRIPDVTLSCIRHLRNRFPDTKVSVEVEKPGREGLQELVEEADVVFYSKTWAQHNGYNSANECVQKQLSLTRKASLLCCTWGQDGAAALETSTRNLVHSPAYCPAGFQVVDTIGAGDTFIAGMLYGLICKKKGWDLSQKLSMANHLAGTKVAQEGFAGLGRVLREYCTT</sequence>
<dbReference type="Gene3D" id="3.40.1190.20">
    <property type="match status" value="1"/>
</dbReference>
<keyword evidence="2" id="KW-0418">Kinase</keyword>
<dbReference type="InterPro" id="IPR034093">
    <property type="entry name" value="KHK"/>
</dbReference>
<keyword evidence="1" id="KW-0808">Transferase</keyword>
<comment type="caution">
    <text evidence="4">The sequence shown here is derived from an EMBL/GenBank/DDBJ whole genome shotgun (WGS) entry which is preliminary data.</text>
</comment>
<evidence type="ECO:0000313" key="5">
    <source>
        <dbReference type="Proteomes" id="UP001610446"/>
    </source>
</evidence>
<dbReference type="SUPFAM" id="SSF53613">
    <property type="entry name" value="Ribokinase-like"/>
    <property type="match status" value="1"/>
</dbReference>
<dbReference type="PANTHER" id="PTHR42774:SF3">
    <property type="entry name" value="KETOHEXOKINASE"/>
    <property type="match status" value="1"/>
</dbReference>
<accession>A0ABR4KJS0</accession>
<evidence type="ECO:0000256" key="1">
    <source>
        <dbReference type="ARBA" id="ARBA00022679"/>
    </source>
</evidence>
<evidence type="ECO:0000313" key="4">
    <source>
        <dbReference type="EMBL" id="KAL2852506.1"/>
    </source>
</evidence>
<dbReference type="InterPro" id="IPR011611">
    <property type="entry name" value="PfkB_dom"/>
</dbReference>
<protein>
    <submittedName>
        <fullName evidence="4">Ribokinase-like protein</fullName>
    </submittedName>
</protein>
<reference evidence="4 5" key="1">
    <citation type="submission" date="2024-07" db="EMBL/GenBank/DDBJ databases">
        <title>Section-level genome sequencing and comparative genomics of Aspergillus sections Usti and Cavernicolus.</title>
        <authorList>
            <consortium name="Lawrence Berkeley National Laboratory"/>
            <person name="Nybo J.L."/>
            <person name="Vesth T.C."/>
            <person name="Theobald S."/>
            <person name="Frisvad J.C."/>
            <person name="Larsen T.O."/>
            <person name="Kjaerboelling I."/>
            <person name="Rothschild-Mancinelli K."/>
            <person name="Lyhne E.K."/>
            <person name="Kogle M.E."/>
            <person name="Barry K."/>
            <person name="Clum A."/>
            <person name="Na H."/>
            <person name="Ledsgaard L."/>
            <person name="Lin J."/>
            <person name="Lipzen A."/>
            <person name="Kuo A."/>
            <person name="Riley R."/>
            <person name="Mondo S."/>
            <person name="Labutti K."/>
            <person name="Haridas S."/>
            <person name="Pangalinan J."/>
            <person name="Salamov A.A."/>
            <person name="Simmons B.A."/>
            <person name="Magnuson J.K."/>
            <person name="Chen J."/>
            <person name="Drula E."/>
            <person name="Henrissat B."/>
            <person name="Wiebenga A."/>
            <person name="Lubbers R.J."/>
            <person name="Gomes A.C."/>
            <person name="Makela M.R."/>
            <person name="Stajich J."/>
            <person name="Grigoriev I.V."/>
            <person name="Mortensen U.H."/>
            <person name="De Vries R.P."/>
            <person name="Baker S.E."/>
            <person name="Andersen M.R."/>
        </authorList>
    </citation>
    <scope>NUCLEOTIDE SEQUENCE [LARGE SCALE GENOMIC DNA]</scope>
    <source>
        <strain evidence="4 5">CBS 123904</strain>
    </source>
</reference>
<dbReference type="PROSITE" id="PS00584">
    <property type="entry name" value="PFKB_KINASES_2"/>
    <property type="match status" value="1"/>
</dbReference>
<dbReference type="InterPro" id="IPR029056">
    <property type="entry name" value="Ribokinase-like"/>
</dbReference>
<proteinExistence type="predicted"/>
<keyword evidence="5" id="KW-1185">Reference proteome</keyword>